<comment type="caution">
    <text evidence="1">The sequence shown here is derived from an EMBL/GenBank/DDBJ whole genome shotgun (WGS) entry which is preliminary data.</text>
</comment>
<organism evidence="1 2">
    <name type="scientific">Haloferula luteola</name>
    <dbReference type="NCBI Taxonomy" id="595692"/>
    <lineage>
        <taxon>Bacteria</taxon>
        <taxon>Pseudomonadati</taxon>
        <taxon>Verrucomicrobiota</taxon>
        <taxon>Verrucomicrobiia</taxon>
        <taxon>Verrucomicrobiales</taxon>
        <taxon>Verrucomicrobiaceae</taxon>
        <taxon>Haloferula</taxon>
    </lineage>
</organism>
<sequence>MIGKALGMWGLLAMASFGDVEARMVRIRGWHAAMDEGKAVSVRTLHQDYQRGRYSVTATHREFDQGLSSVTLELMEGKHGGYTFHYYYKKGELFLLYVVSESWHFSGGEGETEKISGSRKEDRYYYEDGTCIRQMSRSLAREGPTELASELAMMEQKSMKPDEFAKFYADQAKALLRVRSHEDLHEFVDGDSIDF</sequence>
<dbReference type="EMBL" id="JACHFD010000005">
    <property type="protein sequence ID" value="MBB5351210.1"/>
    <property type="molecule type" value="Genomic_DNA"/>
</dbReference>
<keyword evidence="2" id="KW-1185">Reference proteome</keyword>
<reference evidence="1 2" key="1">
    <citation type="submission" date="2020-08" db="EMBL/GenBank/DDBJ databases">
        <title>Genomic Encyclopedia of Type Strains, Phase IV (KMG-IV): sequencing the most valuable type-strain genomes for metagenomic binning, comparative biology and taxonomic classification.</title>
        <authorList>
            <person name="Goeker M."/>
        </authorList>
    </citation>
    <scope>NUCLEOTIDE SEQUENCE [LARGE SCALE GENOMIC DNA]</scope>
    <source>
        <strain evidence="1 2">YC6886</strain>
    </source>
</reference>
<evidence type="ECO:0000313" key="2">
    <source>
        <dbReference type="Proteomes" id="UP000557717"/>
    </source>
</evidence>
<dbReference type="RefSeq" id="WP_184017176.1">
    <property type="nucleotide sequence ID" value="NZ_JACHFD010000005.1"/>
</dbReference>
<evidence type="ECO:0000313" key="1">
    <source>
        <dbReference type="EMBL" id="MBB5351210.1"/>
    </source>
</evidence>
<gene>
    <name evidence="1" type="ORF">HNR46_001444</name>
</gene>
<protein>
    <submittedName>
        <fullName evidence="1">Uncharacterized protein</fullName>
    </submittedName>
</protein>
<accession>A0A840VB96</accession>
<proteinExistence type="predicted"/>
<dbReference type="Proteomes" id="UP000557717">
    <property type="component" value="Unassembled WGS sequence"/>
</dbReference>
<name>A0A840VB96_9BACT</name>
<dbReference type="AlphaFoldDB" id="A0A840VB96"/>